<evidence type="ECO:0000256" key="4">
    <source>
        <dbReference type="ARBA" id="ARBA00022964"/>
    </source>
</evidence>
<keyword evidence="8" id="KW-1185">Reference proteome</keyword>
<dbReference type="GO" id="GO:0046872">
    <property type="term" value="F:metal ion binding"/>
    <property type="evidence" value="ECO:0007669"/>
    <property type="project" value="UniProtKB-KW"/>
</dbReference>
<keyword evidence="3" id="KW-0479">Metal-binding</keyword>
<dbReference type="OrthoDB" id="1069523at2759"/>
<feature type="non-terminal residue" evidence="7">
    <location>
        <position position="1"/>
    </location>
</feature>
<keyword evidence="5" id="KW-0408">Iron</keyword>
<dbReference type="Proteomes" id="UP000886520">
    <property type="component" value="Chromosome 5"/>
</dbReference>
<comment type="cofactor">
    <cofactor evidence="1">
        <name>Fe(2+)</name>
        <dbReference type="ChEBI" id="CHEBI:29033"/>
    </cofactor>
</comment>
<evidence type="ECO:0000313" key="8">
    <source>
        <dbReference type="Proteomes" id="UP000886520"/>
    </source>
</evidence>
<sequence length="167" mass="18181">MAESMCASASLNAALCSPRHKRLQRLTITCMSPAAPSSSSIASPSSSPSMVRIQGSPTRTIPKAPSIAPPDVQEDKLNIPTEEGVEQRDAHAFWDYQALFASQRKEVIEPIKLELVEGTLPRDLTGAYYLTGPGVFSDDFGSRVHPLDGHGYLRKFHIHEGSVEYTA</sequence>
<evidence type="ECO:0000256" key="2">
    <source>
        <dbReference type="ARBA" id="ARBA00006787"/>
    </source>
</evidence>
<proteinExistence type="inferred from homology"/>
<evidence type="ECO:0000256" key="6">
    <source>
        <dbReference type="SAM" id="MobiDB-lite"/>
    </source>
</evidence>
<organism evidence="7 8">
    <name type="scientific">Adiantum capillus-veneris</name>
    <name type="common">Maidenhair fern</name>
    <dbReference type="NCBI Taxonomy" id="13818"/>
    <lineage>
        <taxon>Eukaryota</taxon>
        <taxon>Viridiplantae</taxon>
        <taxon>Streptophyta</taxon>
        <taxon>Embryophyta</taxon>
        <taxon>Tracheophyta</taxon>
        <taxon>Polypodiopsida</taxon>
        <taxon>Polypodiidae</taxon>
        <taxon>Polypodiales</taxon>
        <taxon>Pteridineae</taxon>
        <taxon>Pteridaceae</taxon>
        <taxon>Vittarioideae</taxon>
        <taxon>Adiantum</taxon>
    </lineage>
</organism>
<dbReference type="AlphaFoldDB" id="A0A9D4ZL86"/>
<feature type="region of interest" description="Disordered" evidence="6">
    <location>
        <begin position="34"/>
        <end position="75"/>
    </location>
</feature>
<accession>A0A9D4ZL86</accession>
<dbReference type="GO" id="GO:0016702">
    <property type="term" value="F:oxidoreductase activity, acting on single donors with incorporation of molecular oxygen, incorporation of two atoms of oxygen"/>
    <property type="evidence" value="ECO:0007669"/>
    <property type="project" value="InterPro"/>
</dbReference>
<feature type="compositionally biased region" description="Low complexity" evidence="6">
    <location>
        <begin position="34"/>
        <end position="49"/>
    </location>
</feature>
<protein>
    <submittedName>
        <fullName evidence="7">Uncharacterized protein</fullName>
    </submittedName>
</protein>
<dbReference type="EMBL" id="JABFUD020000005">
    <property type="protein sequence ID" value="KAI5079808.1"/>
    <property type="molecule type" value="Genomic_DNA"/>
</dbReference>
<evidence type="ECO:0000256" key="1">
    <source>
        <dbReference type="ARBA" id="ARBA00001954"/>
    </source>
</evidence>
<comment type="caution">
    <text evidence="7">The sequence shown here is derived from an EMBL/GenBank/DDBJ whole genome shotgun (WGS) entry which is preliminary data.</text>
</comment>
<keyword evidence="4" id="KW-0223">Dioxygenase</keyword>
<evidence type="ECO:0000256" key="5">
    <source>
        <dbReference type="ARBA" id="ARBA00023004"/>
    </source>
</evidence>
<dbReference type="Pfam" id="PF03055">
    <property type="entry name" value="RPE65"/>
    <property type="match status" value="1"/>
</dbReference>
<keyword evidence="4" id="KW-0560">Oxidoreductase</keyword>
<reference evidence="7 8" key="1">
    <citation type="submission" date="2021-01" db="EMBL/GenBank/DDBJ databases">
        <title>Adiantum capillus-veneris genome.</title>
        <authorList>
            <person name="Fang Y."/>
            <person name="Liao Q."/>
        </authorList>
    </citation>
    <scope>NUCLEOTIDE SEQUENCE [LARGE SCALE GENOMIC DNA]</scope>
    <source>
        <strain evidence="7">H3</strain>
        <tissue evidence="7">Leaf</tissue>
    </source>
</reference>
<evidence type="ECO:0000256" key="3">
    <source>
        <dbReference type="ARBA" id="ARBA00022723"/>
    </source>
</evidence>
<name>A0A9D4ZL86_ADICA</name>
<evidence type="ECO:0000313" key="7">
    <source>
        <dbReference type="EMBL" id="KAI5079808.1"/>
    </source>
</evidence>
<comment type="similarity">
    <text evidence="2">Belongs to the carotenoid oxygenase family.</text>
</comment>
<gene>
    <name evidence="7" type="ORF">GOP47_0005287</name>
</gene>
<dbReference type="InterPro" id="IPR004294">
    <property type="entry name" value="Carotenoid_Oase"/>
</dbReference>